<keyword evidence="1" id="KW-0472">Membrane</keyword>
<organism evidence="2 3">
    <name type="scientific">Ktedonobacter racemifer DSM 44963</name>
    <dbReference type="NCBI Taxonomy" id="485913"/>
    <lineage>
        <taxon>Bacteria</taxon>
        <taxon>Bacillati</taxon>
        <taxon>Chloroflexota</taxon>
        <taxon>Ktedonobacteria</taxon>
        <taxon>Ktedonobacterales</taxon>
        <taxon>Ktedonobacteraceae</taxon>
        <taxon>Ktedonobacter</taxon>
    </lineage>
</organism>
<keyword evidence="1" id="KW-1133">Transmembrane helix</keyword>
<feature type="transmembrane region" description="Helical" evidence="1">
    <location>
        <begin position="88"/>
        <end position="110"/>
    </location>
</feature>
<evidence type="ECO:0000256" key="1">
    <source>
        <dbReference type="SAM" id="Phobius"/>
    </source>
</evidence>
<comment type="caution">
    <text evidence="2">The sequence shown here is derived from an EMBL/GenBank/DDBJ whole genome shotgun (WGS) entry which is preliminary data.</text>
</comment>
<evidence type="ECO:0000313" key="2">
    <source>
        <dbReference type="EMBL" id="EFH82726.1"/>
    </source>
</evidence>
<reference evidence="2 3" key="1">
    <citation type="journal article" date="2011" name="Stand. Genomic Sci.">
        <title>Non-contiguous finished genome sequence and contextual data of the filamentous soil bacterium Ktedonobacter racemifer type strain (SOSP1-21).</title>
        <authorList>
            <person name="Chang Y.J."/>
            <person name="Land M."/>
            <person name="Hauser L."/>
            <person name="Chertkov O."/>
            <person name="Del Rio T.G."/>
            <person name="Nolan M."/>
            <person name="Copeland A."/>
            <person name="Tice H."/>
            <person name="Cheng J.F."/>
            <person name="Lucas S."/>
            <person name="Han C."/>
            <person name="Goodwin L."/>
            <person name="Pitluck S."/>
            <person name="Ivanova N."/>
            <person name="Ovchinikova G."/>
            <person name="Pati A."/>
            <person name="Chen A."/>
            <person name="Palaniappan K."/>
            <person name="Mavromatis K."/>
            <person name="Liolios K."/>
            <person name="Brettin T."/>
            <person name="Fiebig A."/>
            <person name="Rohde M."/>
            <person name="Abt B."/>
            <person name="Goker M."/>
            <person name="Detter J.C."/>
            <person name="Woyke T."/>
            <person name="Bristow J."/>
            <person name="Eisen J.A."/>
            <person name="Markowitz V."/>
            <person name="Hugenholtz P."/>
            <person name="Kyrpides N.C."/>
            <person name="Klenk H.P."/>
            <person name="Lapidus A."/>
        </authorList>
    </citation>
    <scope>NUCLEOTIDE SEQUENCE [LARGE SCALE GENOMIC DNA]</scope>
    <source>
        <strain evidence="3">DSM 44963</strain>
    </source>
</reference>
<feature type="transmembrane region" description="Helical" evidence="1">
    <location>
        <begin position="151"/>
        <end position="172"/>
    </location>
</feature>
<feature type="transmembrane region" description="Helical" evidence="1">
    <location>
        <begin position="26"/>
        <end position="45"/>
    </location>
</feature>
<dbReference type="EMBL" id="ADVG01000004">
    <property type="protein sequence ID" value="EFH82726.1"/>
    <property type="molecule type" value="Genomic_DNA"/>
</dbReference>
<evidence type="ECO:0000313" key="3">
    <source>
        <dbReference type="Proteomes" id="UP000004508"/>
    </source>
</evidence>
<sequence>MAGRNVLANAQSQFNRVHHKLGSSPLINWILGVSSLFFWGCASVIQIQTSEYLAMGAQTRVANVSWGVLLQPWLMITGQAPIGFATAWLYGWVVELITLIFALALSVAVAKISVANPKLGRGFLYCGLLLLALNSYADYSSSPGTSPLVQFLIALAVGMMAVCGLPLSIGLIEHGFQEL</sequence>
<proteinExistence type="predicted"/>
<feature type="transmembrane region" description="Helical" evidence="1">
    <location>
        <begin position="122"/>
        <end position="139"/>
    </location>
</feature>
<dbReference type="AlphaFoldDB" id="D6U258"/>
<dbReference type="RefSeq" id="WP_007921070.1">
    <property type="nucleotide sequence ID" value="NZ_ADVG01000004.1"/>
</dbReference>
<name>D6U258_KTERA</name>
<keyword evidence="1" id="KW-0812">Transmembrane</keyword>
<gene>
    <name evidence="2" type="ORF">Krac_3569</name>
</gene>
<keyword evidence="3" id="KW-1185">Reference proteome</keyword>
<dbReference type="STRING" id="485913.Krac_3569"/>
<dbReference type="InParanoid" id="D6U258"/>
<dbReference type="Proteomes" id="UP000004508">
    <property type="component" value="Unassembled WGS sequence"/>
</dbReference>
<protein>
    <submittedName>
        <fullName evidence="2">Uncharacterized protein</fullName>
    </submittedName>
</protein>
<accession>D6U258</accession>